<feature type="compositionally biased region" description="Basic residues" evidence="3">
    <location>
        <begin position="353"/>
        <end position="373"/>
    </location>
</feature>
<reference evidence="5" key="1">
    <citation type="journal article" date="2018" name="Nat. Genet.">
        <title>Extensive intraspecific gene order and gene structural variations between Mo17 and other maize genomes.</title>
        <authorList>
            <person name="Sun S."/>
            <person name="Zhou Y."/>
            <person name="Chen J."/>
            <person name="Shi J."/>
            <person name="Zhao H."/>
            <person name="Zhao H."/>
            <person name="Song W."/>
            <person name="Zhang M."/>
            <person name="Cui Y."/>
            <person name="Dong X."/>
            <person name="Liu H."/>
            <person name="Ma X."/>
            <person name="Jiao Y."/>
            <person name="Wang B."/>
            <person name="Wei X."/>
            <person name="Stein J.C."/>
            <person name="Glaubitz J.C."/>
            <person name="Lu F."/>
            <person name="Yu G."/>
            <person name="Liang C."/>
            <person name="Fengler K."/>
            <person name="Li B."/>
            <person name="Rafalski A."/>
            <person name="Schnable P.S."/>
            <person name="Ware D.H."/>
            <person name="Buckler E.S."/>
            <person name="Lai J."/>
        </authorList>
    </citation>
    <scope>NUCLEOTIDE SEQUENCE [LARGE SCALE GENOMIC DNA]</scope>
    <source>
        <tissue evidence="5">Seedling</tissue>
    </source>
</reference>
<keyword evidence="1" id="KW-0328">Glycosyltransferase</keyword>
<comment type="caution">
    <text evidence="5">The sequence shown here is derived from an EMBL/GenBank/DDBJ whole genome shotgun (WGS) entry which is preliminary data.</text>
</comment>
<dbReference type="InterPro" id="IPR011074">
    <property type="entry name" value="CRAL/TRIO_N_dom"/>
</dbReference>
<evidence type="ECO:0000256" key="1">
    <source>
        <dbReference type="ARBA" id="ARBA00022676"/>
    </source>
</evidence>
<proteinExistence type="predicted"/>
<dbReference type="EMBL" id="NCVQ01000006">
    <property type="protein sequence ID" value="PWZ24367.1"/>
    <property type="molecule type" value="Genomic_DNA"/>
</dbReference>
<dbReference type="Gene3D" id="3.40.50.2000">
    <property type="entry name" value="Glycogen Phosphorylase B"/>
    <property type="match status" value="1"/>
</dbReference>
<gene>
    <name evidence="5" type="primary">SPS_2</name>
    <name evidence="5" type="ORF">Zm00014a_004259</name>
</gene>
<dbReference type="GO" id="GO:0016757">
    <property type="term" value="F:glycosyltransferase activity"/>
    <property type="evidence" value="ECO:0007669"/>
    <property type="project" value="UniProtKB-KW"/>
</dbReference>
<evidence type="ECO:0000256" key="3">
    <source>
        <dbReference type="SAM" id="MobiDB-lite"/>
    </source>
</evidence>
<dbReference type="SUPFAM" id="SSF46938">
    <property type="entry name" value="CRAL/TRIO N-terminal domain"/>
    <property type="match status" value="1"/>
</dbReference>
<dbReference type="Gene3D" id="3.40.525.10">
    <property type="entry name" value="CRAL-TRIO lipid binding domain"/>
    <property type="match status" value="1"/>
</dbReference>
<keyword evidence="2" id="KW-0808">Transferase</keyword>
<dbReference type="PANTHER" id="PTHR46039">
    <property type="entry name" value="SUCROSE-PHOSPHATE SYNTHASE 3-RELATED"/>
    <property type="match status" value="1"/>
</dbReference>
<dbReference type="InterPro" id="IPR036273">
    <property type="entry name" value="CRAL/TRIO_N_dom_sf"/>
</dbReference>
<dbReference type="AlphaFoldDB" id="A0A3L6EYB8"/>
<protein>
    <submittedName>
        <fullName evidence="5">Sucrose-phosphate synthase</fullName>
    </submittedName>
</protein>
<sequence>MQYLLQGERTVASFRDRLTAHDLLPDKHGDYHMMLRFLKARKFKADKVMLMWSEMLKWRKEFGTDTILELLMVDGNGLLHARVDPYFFACRRKEQKQVRREATEDLAEDLSEGEKGDTIGELAPVETTKKKFQRNFSDLTVWSDDNKEKKLYIVLISVHGLVRGENMELGRDSDTGGQVKYVVELARAMSMMPGVYRVDLFTRQVSSPDVDWSYDIMRRAEENRGLLSASSFDRQLLRKEVVKRVKAAVAGLAIENPYIKEIIDDDVDRPKDWKETVGDESREFGRYMRQREEQEKQEAKLFTRAPVTKHDKQIEKRIRRQLHGLGGLTDGFGLGMNMLLGGDKEDDGGSSKSHGKSGNRKKHLKNSKKRMRH</sequence>
<dbReference type="PANTHER" id="PTHR46039:SF5">
    <property type="entry name" value="SUCROSE-PHOSPHATE SYNTHASE 3-RELATED"/>
    <property type="match status" value="1"/>
</dbReference>
<evidence type="ECO:0000313" key="5">
    <source>
        <dbReference type="EMBL" id="PWZ24367.1"/>
    </source>
</evidence>
<name>A0A3L6EYB8_MAIZE</name>
<feature type="domain" description="CRAL/TRIO N-terminal" evidence="4">
    <location>
        <begin position="30"/>
        <end position="55"/>
    </location>
</feature>
<evidence type="ECO:0000256" key="2">
    <source>
        <dbReference type="ARBA" id="ARBA00022679"/>
    </source>
</evidence>
<organism evidence="5">
    <name type="scientific">Zea mays</name>
    <name type="common">Maize</name>
    <dbReference type="NCBI Taxonomy" id="4577"/>
    <lineage>
        <taxon>Eukaryota</taxon>
        <taxon>Viridiplantae</taxon>
        <taxon>Streptophyta</taxon>
        <taxon>Embryophyta</taxon>
        <taxon>Tracheophyta</taxon>
        <taxon>Spermatophyta</taxon>
        <taxon>Magnoliopsida</taxon>
        <taxon>Liliopsida</taxon>
        <taxon>Poales</taxon>
        <taxon>Poaceae</taxon>
        <taxon>PACMAD clade</taxon>
        <taxon>Panicoideae</taxon>
        <taxon>Andropogonodae</taxon>
        <taxon>Andropogoneae</taxon>
        <taxon>Tripsacinae</taxon>
        <taxon>Zea</taxon>
    </lineage>
</organism>
<dbReference type="ExpressionAtlas" id="A0A3L6EYB8">
    <property type="expression patterns" value="baseline and differential"/>
</dbReference>
<dbReference type="InterPro" id="IPR044161">
    <property type="entry name" value="SPS"/>
</dbReference>
<feature type="region of interest" description="Disordered" evidence="3">
    <location>
        <begin position="340"/>
        <end position="373"/>
    </location>
</feature>
<accession>A0A3L6EYB8</accession>
<dbReference type="Proteomes" id="UP000251960">
    <property type="component" value="Chromosome 5"/>
</dbReference>
<dbReference type="InterPro" id="IPR036865">
    <property type="entry name" value="CRAL-TRIO_dom_sf"/>
</dbReference>
<evidence type="ECO:0000259" key="4">
    <source>
        <dbReference type="SMART" id="SM01100"/>
    </source>
</evidence>
<dbReference type="SMART" id="SM01100">
    <property type="entry name" value="CRAL_TRIO_N"/>
    <property type="match status" value="1"/>
</dbReference>